<name>A0A410DZ46_9CLOT</name>
<feature type="transmembrane region" description="Helical" evidence="1">
    <location>
        <begin position="61"/>
        <end position="80"/>
    </location>
</feature>
<dbReference type="EMBL" id="CP025746">
    <property type="protein sequence ID" value="QAA34334.1"/>
    <property type="molecule type" value="Genomic_DNA"/>
</dbReference>
<dbReference type="RefSeq" id="WP_128215051.1">
    <property type="nucleotide sequence ID" value="NZ_CP025746.1"/>
</dbReference>
<keyword evidence="1" id="KW-0812">Transmembrane</keyword>
<proteinExistence type="predicted"/>
<dbReference type="KEGG" id="cmah:C1I91_23325"/>
<keyword evidence="1" id="KW-1133">Transmembrane helix</keyword>
<keyword evidence="1" id="KW-0472">Membrane</keyword>
<organism evidence="2 3">
    <name type="scientific">Clostridium manihotivorum</name>
    <dbReference type="NCBI Taxonomy" id="2320868"/>
    <lineage>
        <taxon>Bacteria</taxon>
        <taxon>Bacillati</taxon>
        <taxon>Bacillota</taxon>
        <taxon>Clostridia</taxon>
        <taxon>Eubacteriales</taxon>
        <taxon>Clostridiaceae</taxon>
        <taxon>Clostridium</taxon>
    </lineage>
</organism>
<accession>A0A410DZ46</accession>
<keyword evidence="3" id="KW-1185">Reference proteome</keyword>
<dbReference type="AlphaFoldDB" id="A0A410DZ46"/>
<gene>
    <name evidence="2" type="ORF">C1I91_23325</name>
</gene>
<evidence type="ECO:0008006" key="4">
    <source>
        <dbReference type="Google" id="ProtNLM"/>
    </source>
</evidence>
<sequence length="186" mass="21839">MSYEYYVDEKVITEKDKQVTSALKRRFMQVLFLINIPMLYILIVFMRSYYTATKKVIPSRLNIYILITAVFIAIAFIKILKNILRDSKVFSENTLTILKKNIMPEHGKRSLSLLDNGLMLRKCYGEVIYDWSFISNVLITNKEVNIIGKDGTSITRVYQDYISFNLDDFIKELSKYVPANRITKKY</sequence>
<protein>
    <recommendedName>
        <fullName evidence="4">YcxB-like protein domain-containing protein</fullName>
    </recommendedName>
</protein>
<evidence type="ECO:0000256" key="1">
    <source>
        <dbReference type="SAM" id="Phobius"/>
    </source>
</evidence>
<reference evidence="2 3" key="1">
    <citation type="submission" date="2018-01" db="EMBL/GenBank/DDBJ databases">
        <title>Genome Sequencing and Assembly of Anaerobacter polyendosporus strain CT4.</title>
        <authorList>
            <person name="Tachaapaikoon C."/>
            <person name="Sutheeworapong S."/>
            <person name="Jenjaroenpun P."/>
            <person name="Wongsurawat T."/>
            <person name="Nookeaw I."/>
            <person name="Cheawchanlertfa P."/>
            <person name="Kosugi A."/>
            <person name="Cheevadhanarak S."/>
            <person name="Ratanakhanokchai K."/>
        </authorList>
    </citation>
    <scope>NUCLEOTIDE SEQUENCE [LARGE SCALE GENOMIC DNA]</scope>
    <source>
        <strain evidence="2 3">CT4</strain>
    </source>
</reference>
<evidence type="ECO:0000313" key="3">
    <source>
        <dbReference type="Proteomes" id="UP000286268"/>
    </source>
</evidence>
<feature type="transmembrane region" description="Helical" evidence="1">
    <location>
        <begin position="30"/>
        <end position="49"/>
    </location>
</feature>
<evidence type="ECO:0000313" key="2">
    <source>
        <dbReference type="EMBL" id="QAA34334.1"/>
    </source>
</evidence>
<dbReference type="Proteomes" id="UP000286268">
    <property type="component" value="Chromosome"/>
</dbReference>